<dbReference type="PIRSF" id="PIRSF005644">
    <property type="entry name" value="Hdrgns_mtr_HypE"/>
    <property type="match status" value="1"/>
</dbReference>
<dbReference type="Proteomes" id="UP000002698">
    <property type="component" value="Chromosome"/>
</dbReference>
<dbReference type="PANTHER" id="PTHR30303:SF4">
    <property type="entry name" value="HYDROGENASE EXPRESSION_FORMATION PROTEIN HYPE"/>
    <property type="match status" value="1"/>
</dbReference>
<evidence type="ECO:0000259" key="2">
    <source>
        <dbReference type="Pfam" id="PF00586"/>
    </source>
</evidence>
<evidence type="ECO:0000313" key="4">
    <source>
        <dbReference type="EMBL" id="CAI48213.1"/>
    </source>
</evidence>
<dbReference type="STRING" id="348780.NP_0244A"/>
<comment type="similarity">
    <text evidence="1">Belongs to the HypE family.</text>
</comment>
<dbReference type="EMBL" id="CR936257">
    <property type="protein sequence ID" value="CAI48213.1"/>
    <property type="molecule type" value="Genomic_DNA"/>
</dbReference>
<reference evidence="4 5" key="1">
    <citation type="journal article" date="2005" name="Genome Res.">
        <title>Living with two extremes: conclusions from the genome sequence of Natronomonas pharaonis.</title>
        <authorList>
            <person name="Falb M."/>
            <person name="Pfeiffer F."/>
            <person name="Palm P."/>
            <person name="Rodewald K."/>
            <person name="Hickmann V."/>
            <person name="Tittor J."/>
            <person name="Oesterhelt D."/>
        </authorList>
    </citation>
    <scope>NUCLEOTIDE SEQUENCE [LARGE SCALE GENOMIC DNA]</scope>
    <source>
        <strain evidence="5">ATCC 35678 / DSM 2160 / CIP 103997 / JCM 8858 / NBRC 14720 / NCIMB 2260 / Gabara</strain>
    </source>
</reference>
<dbReference type="eggNOG" id="arCOG00636">
    <property type="taxonomic scope" value="Archaea"/>
</dbReference>
<evidence type="ECO:0000259" key="3">
    <source>
        <dbReference type="Pfam" id="PF02769"/>
    </source>
</evidence>
<dbReference type="RefSeq" id="WP_011321852.1">
    <property type="nucleotide sequence ID" value="NC_007426.1"/>
</dbReference>
<keyword evidence="5" id="KW-1185">Reference proteome</keyword>
<gene>
    <name evidence="4" type="primary">hypE2</name>
    <name evidence="4" type="ordered locus">NP_0244A</name>
</gene>
<dbReference type="CDD" id="cd06061">
    <property type="entry name" value="PurM-like1"/>
    <property type="match status" value="1"/>
</dbReference>
<dbReference type="InterPro" id="IPR010918">
    <property type="entry name" value="PurM-like_C_dom"/>
</dbReference>
<proteinExistence type="inferred from homology"/>
<dbReference type="InterPro" id="IPR016188">
    <property type="entry name" value="PurM-like_N"/>
</dbReference>
<dbReference type="InterPro" id="IPR036676">
    <property type="entry name" value="PurM-like_C_sf"/>
</dbReference>
<dbReference type="Pfam" id="PF02769">
    <property type="entry name" value="AIRS_C"/>
    <property type="match status" value="1"/>
</dbReference>
<dbReference type="Pfam" id="PF00586">
    <property type="entry name" value="AIRS"/>
    <property type="match status" value="1"/>
</dbReference>
<dbReference type="InterPro" id="IPR011854">
    <property type="entry name" value="HypE"/>
</dbReference>
<dbReference type="HOGENOM" id="CLU_041631_1_0_2"/>
<dbReference type="GeneID" id="3702853"/>
<feature type="domain" description="PurM-like C-terminal" evidence="3">
    <location>
        <begin position="157"/>
        <end position="311"/>
    </location>
</feature>
<protein>
    <submittedName>
        <fullName evidence="4">HypE family protein</fullName>
    </submittedName>
</protein>
<dbReference type="KEGG" id="nph:NP_0244A"/>
<dbReference type="AlphaFoldDB" id="A0A1U7ETI0"/>
<accession>A0A1U7ETI0</accession>
<dbReference type="OrthoDB" id="31494at2157"/>
<dbReference type="InterPro" id="IPR036921">
    <property type="entry name" value="PurM-like_N_sf"/>
</dbReference>
<name>A0A1U7ETI0_NATPD</name>
<dbReference type="EnsemblBacteria" id="CAI48213">
    <property type="protein sequence ID" value="CAI48213"/>
    <property type="gene ID" value="NP_0244A"/>
</dbReference>
<dbReference type="Gene3D" id="3.30.1330.10">
    <property type="entry name" value="PurM-like, N-terminal domain"/>
    <property type="match status" value="1"/>
</dbReference>
<dbReference type="Gene3D" id="3.90.650.10">
    <property type="entry name" value="PurM-like C-terminal domain"/>
    <property type="match status" value="1"/>
</dbReference>
<evidence type="ECO:0000313" key="5">
    <source>
        <dbReference type="Proteomes" id="UP000002698"/>
    </source>
</evidence>
<evidence type="ECO:0000256" key="1">
    <source>
        <dbReference type="ARBA" id="ARBA00006243"/>
    </source>
</evidence>
<organism evidence="4 5">
    <name type="scientific">Natronomonas pharaonis (strain ATCC 35678 / DSM 2160 / CIP 103997 / JCM 8858 / NBRC 14720 / NCIMB 2260 / Gabara)</name>
    <name type="common">Halobacterium pharaonis</name>
    <dbReference type="NCBI Taxonomy" id="348780"/>
    <lineage>
        <taxon>Archaea</taxon>
        <taxon>Methanobacteriati</taxon>
        <taxon>Methanobacteriota</taxon>
        <taxon>Stenosarchaea group</taxon>
        <taxon>Halobacteria</taxon>
        <taxon>Halobacteriales</taxon>
        <taxon>Natronomonadaceae</taxon>
        <taxon>Natronomonas</taxon>
    </lineage>
</organism>
<dbReference type="SUPFAM" id="SSF56042">
    <property type="entry name" value="PurM C-terminal domain-like"/>
    <property type="match status" value="1"/>
</dbReference>
<sequence>MSDTSGKVDREFFETQIQPNLGAAADSTVLGPEHGIDFGVVTPAGEALVITADPLSVVPALGFERAGRLAVHSVLSDVAVSGVPPTHLSVTLTLPESMAEAEFAAFWGGVDETCSRLGVDIVTGHTGYHATDFPWVGGATAIGFGDPEQLVRPDGARPGDGLLLAGGPGREVAALFATLFSDTLDVTEETCQQAAARLEATTAVEDALAAADAAPVSAMHDATECGVKGALAELAAASGVHIDIESDATPSQPDIDAVCEAVGLDPWSVSARGTLLITGRPDALAAVADALEARGTDAAIVGAVTAGDGVHIDGEAVDHPGVDPAWETFRELGEAGSN</sequence>
<dbReference type="PANTHER" id="PTHR30303">
    <property type="entry name" value="HYDROGENASE ISOENZYMES FORMATION PROTEIN HYPE"/>
    <property type="match status" value="1"/>
</dbReference>
<dbReference type="SUPFAM" id="SSF55326">
    <property type="entry name" value="PurM N-terminal domain-like"/>
    <property type="match status" value="1"/>
</dbReference>
<dbReference type="GO" id="GO:0051604">
    <property type="term" value="P:protein maturation"/>
    <property type="evidence" value="ECO:0007669"/>
    <property type="project" value="TreeGrafter"/>
</dbReference>
<feature type="domain" description="PurM-like N-terminal" evidence="2">
    <location>
        <begin position="37"/>
        <end position="137"/>
    </location>
</feature>